<protein>
    <submittedName>
        <fullName evidence="1">Uncharacterized protein</fullName>
    </submittedName>
</protein>
<dbReference type="EMBL" id="UINC01115217">
    <property type="protein sequence ID" value="SVC86080.1"/>
    <property type="molecule type" value="Genomic_DNA"/>
</dbReference>
<name>A0A382QMF2_9ZZZZ</name>
<organism evidence="1">
    <name type="scientific">marine metagenome</name>
    <dbReference type="NCBI Taxonomy" id="408172"/>
    <lineage>
        <taxon>unclassified sequences</taxon>
        <taxon>metagenomes</taxon>
        <taxon>ecological metagenomes</taxon>
    </lineage>
</organism>
<proteinExistence type="predicted"/>
<accession>A0A382QMF2</accession>
<gene>
    <name evidence="1" type="ORF">METZ01_LOCUS338934</name>
</gene>
<reference evidence="1" key="1">
    <citation type="submission" date="2018-05" db="EMBL/GenBank/DDBJ databases">
        <authorList>
            <person name="Lanie J.A."/>
            <person name="Ng W.-L."/>
            <person name="Kazmierczak K.M."/>
            <person name="Andrzejewski T.M."/>
            <person name="Davidsen T.M."/>
            <person name="Wayne K.J."/>
            <person name="Tettelin H."/>
            <person name="Glass J.I."/>
            <person name="Rusch D."/>
            <person name="Podicherti R."/>
            <person name="Tsui H.-C.T."/>
            <person name="Winkler M.E."/>
        </authorList>
    </citation>
    <scope>NUCLEOTIDE SEQUENCE</scope>
</reference>
<evidence type="ECO:0000313" key="1">
    <source>
        <dbReference type="EMBL" id="SVC86080.1"/>
    </source>
</evidence>
<dbReference type="AlphaFoldDB" id="A0A382QMF2"/>
<sequence length="103" mass="11262">GLETFYFINSNESLSDMNTMLGRYENAPPKGKLKLAVRIQDKINSYDPDVQDDLSSISSVLDKPVAGGVAFRGEDDGLKDLSLTHKCFGTGGIAFKKIVLIHK</sequence>
<feature type="non-terminal residue" evidence="1">
    <location>
        <position position="1"/>
    </location>
</feature>